<gene>
    <name evidence="1" type="ORF">ENS82_11730</name>
</gene>
<sequence>MTPWPVLFSRLPQLVEKLEAIAHPLLTVEVDGEAVARLVRPSRAELEAHARRAGMPTLTPEGWLREALGRVRDYYPEPREQVALYAGSQPVAVLRRRGVVGHAA</sequence>
<accession>A0A7C3HEL8</accession>
<reference evidence="1" key="1">
    <citation type="journal article" date="2020" name="mSystems">
        <title>Genome- and Community-Level Interaction Insights into Carbon Utilization and Element Cycling Functions of Hydrothermarchaeota in Hydrothermal Sediment.</title>
        <authorList>
            <person name="Zhou Z."/>
            <person name="Liu Y."/>
            <person name="Xu W."/>
            <person name="Pan J."/>
            <person name="Luo Z.H."/>
            <person name="Li M."/>
        </authorList>
    </citation>
    <scope>NUCLEOTIDE SEQUENCE [LARGE SCALE GENOMIC DNA]</scope>
    <source>
        <strain evidence="1">SpSt-524</strain>
    </source>
</reference>
<dbReference type="AlphaFoldDB" id="A0A7C3HEL8"/>
<organism evidence="1">
    <name type="scientific">Meiothermus ruber</name>
    <dbReference type="NCBI Taxonomy" id="277"/>
    <lineage>
        <taxon>Bacteria</taxon>
        <taxon>Thermotogati</taxon>
        <taxon>Deinococcota</taxon>
        <taxon>Deinococci</taxon>
        <taxon>Thermales</taxon>
        <taxon>Thermaceae</taxon>
        <taxon>Meiothermus</taxon>
    </lineage>
</organism>
<protein>
    <submittedName>
        <fullName evidence="1">Uncharacterized protein</fullName>
    </submittedName>
</protein>
<proteinExistence type="predicted"/>
<name>A0A7C3HEL8_MEIRU</name>
<evidence type="ECO:0000313" key="1">
    <source>
        <dbReference type="EMBL" id="HFG21356.1"/>
    </source>
</evidence>
<comment type="caution">
    <text evidence="1">The sequence shown here is derived from an EMBL/GenBank/DDBJ whole genome shotgun (WGS) entry which is preliminary data.</text>
</comment>
<dbReference type="EMBL" id="DSWI01000027">
    <property type="protein sequence ID" value="HFG21356.1"/>
    <property type="molecule type" value="Genomic_DNA"/>
</dbReference>